<dbReference type="Gene3D" id="2.30.38.10">
    <property type="entry name" value="Luciferase, Domain 3"/>
    <property type="match status" value="1"/>
</dbReference>
<accession>A0A0D6MCP2</accession>
<evidence type="ECO:0000313" key="6">
    <source>
        <dbReference type="Proteomes" id="UP000054495"/>
    </source>
</evidence>
<keyword evidence="2" id="KW-0576">Peroxisome</keyword>
<sequence>MGEDIRMTSELCSYKGCDPVSVRTAMLRYRNLSRIARKQEQSRELTPNPPASSQINNDTKEQFTFADLVNKAKFVGRALVAMGVERGEVVMLCVDNSPEAVYLFLAISLAGAVASTLSPKLHADEMHFQIVESDTRIVFVDPIGLAEVQQVFQNLNKPHRIICTGPRDLAEGCPILDDLHFVVSDHVNFPRIQPRADIVYMPFSSGIHGKRKGILTSHYIMNAKAMISFNPQSYIHPERHEFTVAMLPFHRQLGLEAIFISLLAGATVVTVSKFCVHTLMTCIDRYKAKTLYLSPMIMSMMMNEAENHEYSMESMRTVINGSAAVSRELFDDFRESFPLVENIISSELTYIGNAYGMTETGLITRTVPSKKYSHSCGKLAANLSLKVVDLVSGRVLGPRQKGVIYVRGTSVMSPYLNNEEATREQIRGGWRKTGDIGYYDEDENVYLVDKFKEMIKVHGYQVIPSELETLLVTHPGVVEAAVVAISDQEAGERPVAFVVLNKDNPVGTKEIMDYVNERVVRYKRLVRVNVAQTLPRSPCGSLLRRLLAEAAVLSVCNMP</sequence>
<dbReference type="InterPro" id="IPR045851">
    <property type="entry name" value="AMP-bd_C_sf"/>
</dbReference>
<feature type="domain" description="AMP-dependent synthetase/ligase" evidence="3">
    <location>
        <begin position="47"/>
        <end position="416"/>
    </location>
</feature>
<evidence type="ECO:0000259" key="4">
    <source>
        <dbReference type="Pfam" id="PF13193"/>
    </source>
</evidence>
<dbReference type="GO" id="GO:0016405">
    <property type="term" value="F:CoA-ligase activity"/>
    <property type="evidence" value="ECO:0007669"/>
    <property type="project" value="TreeGrafter"/>
</dbReference>
<organism evidence="5 6">
    <name type="scientific">Ancylostoma ceylanicum</name>
    <dbReference type="NCBI Taxonomy" id="53326"/>
    <lineage>
        <taxon>Eukaryota</taxon>
        <taxon>Metazoa</taxon>
        <taxon>Ecdysozoa</taxon>
        <taxon>Nematoda</taxon>
        <taxon>Chromadorea</taxon>
        <taxon>Rhabditida</taxon>
        <taxon>Rhabditina</taxon>
        <taxon>Rhabditomorpha</taxon>
        <taxon>Strongyloidea</taxon>
        <taxon>Ancylostomatidae</taxon>
        <taxon>Ancylostomatinae</taxon>
        <taxon>Ancylostoma</taxon>
    </lineage>
</organism>
<evidence type="ECO:0000256" key="2">
    <source>
        <dbReference type="ARBA" id="ARBA00023140"/>
    </source>
</evidence>
<dbReference type="InterPro" id="IPR000873">
    <property type="entry name" value="AMP-dep_synth/lig_dom"/>
</dbReference>
<dbReference type="Pfam" id="PF13193">
    <property type="entry name" value="AMP-binding_C"/>
    <property type="match status" value="1"/>
</dbReference>
<dbReference type="Gene3D" id="3.40.50.980">
    <property type="match status" value="2"/>
</dbReference>
<feature type="domain" description="AMP-binding enzyme C-terminal" evidence="4">
    <location>
        <begin position="466"/>
        <end position="538"/>
    </location>
</feature>
<dbReference type="Pfam" id="PF00501">
    <property type="entry name" value="AMP-binding"/>
    <property type="match status" value="1"/>
</dbReference>
<dbReference type="PANTHER" id="PTHR24096">
    <property type="entry name" value="LONG-CHAIN-FATTY-ACID--COA LIGASE"/>
    <property type="match status" value="1"/>
</dbReference>
<dbReference type="InterPro" id="IPR025110">
    <property type="entry name" value="AMP-bd_C"/>
</dbReference>
<evidence type="ECO:0000259" key="3">
    <source>
        <dbReference type="Pfam" id="PF00501"/>
    </source>
</evidence>
<proteinExistence type="predicted"/>
<protein>
    <submittedName>
        <fullName evidence="5">AMP-binding enzyme</fullName>
    </submittedName>
</protein>
<reference evidence="5 6" key="1">
    <citation type="submission" date="2013-05" db="EMBL/GenBank/DDBJ databases">
        <title>Draft genome of the parasitic nematode Anyclostoma ceylanicum.</title>
        <authorList>
            <person name="Mitreva M."/>
        </authorList>
    </citation>
    <scope>NUCLEOTIDE SEQUENCE [LARGE SCALE GENOMIC DNA]</scope>
</reference>
<dbReference type="Gene3D" id="3.30.300.30">
    <property type="match status" value="1"/>
</dbReference>
<keyword evidence="6" id="KW-1185">Reference proteome</keyword>
<gene>
    <name evidence="5" type="ORF">ANCCEY_01680</name>
</gene>
<dbReference type="PANTHER" id="PTHR24096:SF381">
    <property type="entry name" value="4-COUMARATE--COA LIGASE 1-LIKE"/>
    <property type="match status" value="1"/>
</dbReference>
<dbReference type="Proteomes" id="UP000054495">
    <property type="component" value="Unassembled WGS sequence"/>
</dbReference>
<comment type="subcellular location">
    <subcellularLocation>
        <location evidence="1">Peroxisome</location>
    </subcellularLocation>
</comment>
<evidence type="ECO:0000256" key="1">
    <source>
        <dbReference type="ARBA" id="ARBA00004275"/>
    </source>
</evidence>
<dbReference type="GO" id="GO:0005777">
    <property type="term" value="C:peroxisome"/>
    <property type="evidence" value="ECO:0007669"/>
    <property type="project" value="UniProtKB-SubCell"/>
</dbReference>
<evidence type="ECO:0000313" key="5">
    <source>
        <dbReference type="EMBL" id="EPB79257.1"/>
    </source>
</evidence>
<name>A0A0D6MCP2_9BILA</name>
<dbReference type="AlphaFoldDB" id="A0A0D6MCP2"/>
<dbReference type="EMBL" id="KE124797">
    <property type="protein sequence ID" value="EPB79257.1"/>
    <property type="molecule type" value="Genomic_DNA"/>
</dbReference>
<dbReference type="SUPFAM" id="SSF56801">
    <property type="entry name" value="Acetyl-CoA synthetase-like"/>
    <property type="match status" value="1"/>
</dbReference>